<dbReference type="EMBL" id="PP511791">
    <property type="protein sequence ID" value="XCD07528.1"/>
    <property type="molecule type" value="Genomic_DNA"/>
</dbReference>
<organism evidence="1">
    <name type="scientific">Dulem virus 39</name>
    <dbReference type="NCBI Taxonomy" id="3145757"/>
    <lineage>
        <taxon>Viruses</taxon>
        <taxon>Duplodnaviria</taxon>
        <taxon>Heunggongvirae</taxon>
        <taxon>Uroviricota</taxon>
        <taxon>Caudoviricetes</taxon>
    </lineage>
</organism>
<proteinExistence type="predicted"/>
<accession>A0AAU8B6H9</accession>
<name>A0AAU8B6H9_9CAUD</name>
<evidence type="ECO:0000313" key="1">
    <source>
        <dbReference type="EMBL" id="XCD07528.1"/>
    </source>
</evidence>
<reference evidence="1" key="1">
    <citation type="submission" date="2024-03" db="EMBL/GenBank/DDBJ databases">
        <title>Diverse circular DNA viruses in blood, oral, and fecal samples of captive lemurs.</title>
        <authorList>
            <person name="Paietta E.N."/>
            <person name="Kraberger S."/>
            <person name="Lund M.C."/>
            <person name="Custer J.M."/>
            <person name="Vargas K.M."/>
            <person name="Ehmke E.E."/>
            <person name="Yoder A.D."/>
            <person name="Varsani A."/>
        </authorList>
    </citation>
    <scope>NUCLEOTIDE SEQUENCE</scope>
    <source>
        <strain evidence="1">Duke_28FS_1</strain>
    </source>
</reference>
<protein>
    <submittedName>
        <fullName evidence="1">Uncharacterized protein</fullName>
    </submittedName>
</protein>
<sequence length="203" mass="24001">MIEIEKWITQSTVLKMGFTKGMISRLLSDPKEVPNPNYKSAAKMKLWPEREVIAAMESEEFIQMRDKSARRRDSAKKAVAAKRDKTMDMIRGYTEGISVTVIDEERLIKRTLQAKREWYNYQAAIRDNFDYFDFREVDIETLQRWVVNYIRHNLVKYDPVVDSLIGRVGKQEAYCFFKNAVLDKISEAYPKYSEECNRQKLDM</sequence>